<gene>
    <name evidence="1" type="ORF">NBRC110019_05910</name>
</gene>
<evidence type="ECO:0000313" key="1">
    <source>
        <dbReference type="EMBL" id="GLB51552.1"/>
    </source>
</evidence>
<name>A0A9W6B578_9FLAO</name>
<evidence type="ECO:0000313" key="2">
    <source>
        <dbReference type="Proteomes" id="UP001143545"/>
    </source>
</evidence>
<sequence>MHPSNWTVLISSDDPFTFEDSGSTIDFVKSSIPGICDNIINTKTNPNNPANITLNFRSFNKNMTNPNPKPTIADLTPIITIQIKFTSIKKIKSLFLNNLLKLTLVIKNSKENDKNNPLVIG</sequence>
<dbReference type="AlphaFoldDB" id="A0A9W6B578"/>
<proteinExistence type="predicted"/>
<dbReference type="EMBL" id="BRVP01000003">
    <property type="protein sequence ID" value="GLB51552.1"/>
    <property type="molecule type" value="Genomic_DNA"/>
</dbReference>
<protein>
    <submittedName>
        <fullName evidence="1">Uncharacterized protein</fullName>
    </submittedName>
</protein>
<keyword evidence="2" id="KW-1185">Reference proteome</keyword>
<accession>A0A9W6B578</accession>
<dbReference type="Proteomes" id="UP001143545">
    <property type="component" value="Unassembled WGS sequence"/>
</dbReference>
<organism evidence="1 2">
    <name type="scientific">Neptunitalea chrysea</name>
    <dbReference type="NCBI Taxonomy" id="1647581"/>
    <lineage>
        <taxon>Bacteria</taxon>
        <taxon>Pseudomonadati</taxon>
        <taxon>Bacteroidota</taxon>
        <taxon>Flavobacteriia</taxon>
        <taxon>Flavobacteriales</taxon>
        <taxon>Flavobacteriaceae</taxon>
        <taxon>Neptunitalea</taxon>
    </lineage>
</organism>
<comment type="caution">
    <text evidence="1">The sequence shown here is derived from an EMBL/GenBank/DDBJ whole genome shotgun (WGS) entry which is preliminary data.</text>
</comment>
<reference evidence="1" key="1">
    <citation type="submission" date="2022-07" db="EMBL/GenBank/DDBJ databases">
        <title>Taxonomy of Novel Oxalotrophic and Methylotrophic Bacteria.</title>
        <authorList>
            <person name="Sahin N."/>
            <person name="Tani A."/>
        </authorList>
    </citation>
    <scope>NUCLEOTIDE SEQUENCE</scope>
    <source>
        <strain evidence="1">AM327</strain>
    </source>
</reference>